<protein>
    <submittedName>
        <fullName evidence="2">Uncharacterized protein</fullName>
    </submittedName>
</protein>
<reference evidence="3" key="1">
    <citation type="submission" date="2017-06" db="EMBL/GenBank/DDBJ databases">
        <title>Capnocytophaga spp. assemblies.</title>
        <authorList>
            <person name="Gulvik C.A."/>
        </authorList>
    </citation>
    <scope>NUCLEOTIDE SEQUENCE [LARGE SCALE GENOMIC DNA]</scope>
    <source>
        <strain evidence="3">H1496</strain>
    </source>
</reference>
<proteinExistence type="predicted"/>
<dbReference type="OrthoDB" id="6654917at2"/>
<dbReference type="KEGG" id="cgh:CGC50_11620"/>
<keyword evidence="1" id="KW-0732">Signal</keyword>
<dbReference type="Proteomes" id="UP000217250">
    <property type="component" value="Chromosome"/>
</dbReference>
<organism evidence="2 3">
    <name type="scientific">Capnocytophaga gingivalis</name>
    <dbReference type="NCBI Taxonomy" id="1017"/>
    <lineage>
        <taxon>Bacteria</taxon>
        <taxon>Pseudomonadati</taxon>
        <taxon>Bacteroidota</taxon>
        <taxon>Flavobacteriia</taxon>
        <taxon>Flavobacteriales</taxon>
        <taxon>Flavobacteriaceae</taxon>
        <taxon>Capnocytophaga</taxon>
    </lineage>
</organism>
<dbReference type="EMBL" id="CP022386">
    <property type="protein sequence ID" value="ATA87730.1"/>
    <property type="molecule type" value="Genomic_DNA"/>
</dbReference>
<sequence>MKTKILLLLAFFSLGGFIIQAQNNQLEGFYQGRKWGLFLLSDKKFLLWNPLAGVKGDYQVQKDGMIWLQPQKEPLFLVYARNDKDLSKDKIRVELVNFQLGKNYIHLERGRYYSVSNEENDLVHIFDRKEVGKSITFIGESLFEEYNKKFLGIKNAYEVGMNPAYNDYIVFCHSYSLYQGESIAAFTNKDGMEILLLMNEEETLEKNKEALVKIRSNIEKTPLKEIKNYIYIRKKDENEKEMLKTVQSQLGIEDSNTIFREKYEREGTSPYEYMGEITYDKEKNIYKEAEQDRTYHKYDLIDTKKSEIDMKKLKIKISPLFPE</sequence>
<evidence type="ECO:0000256" key="1">
    <source>
        <dbReference type="SAM" id="SignalP"/>
    </source>
</evidence>
<dbReference type="AlphaFoldDB" id="A0A250FRJ7"/>
<evidence type="ECO:0000313" key="2">
    <source>
        <dbReference type="EMBL" id="ATA87730.1"/>
    </source>
</evidence>
<gene>
    <name evidence="2" type="ORF">CGC50_11620</name>
</gene>
<evidence type="ECO:0000313" key="3">
    <source>
        <dbReference type="Proteomes" id="UP000217250"/>
    </source>
</evidence>
<name>A0A250FRJ7_9FLAO</name>
<feature type="signal peptide" evidence="1">
    <location>
        <begin position="1"/>
        <end position="21"/>
    </location>
</feature>
<dbReference type="GeneID" id="84809194"/>
<feature type="chain" id="PRO_5012964873" evidence="1">
    <location>
        <begin position="22"/>
        <end position="323"/>
    </location>
</feature>
<dbReference type="RefSeq" id="WP_095910940.1">
    <property type="nucleotide sequence ID" value="NZ_CP022386.1"/>
</dbReference>
<accession>A0A250FRJ7</accession>